<gene>
    <name evidence="1" type="ORF">KC01_LOCUS36495</name>
</gene>
<accession>A0AAV2M8Z5</accession>
<dbReference type="Proteomes" id="UP001497482">
    <property type="component" value="Chromosome 6"/>
</dbReference>
<proteinExistence type="predicted"/>
<dbReference type="EMBL" id="OZ035828">
    <property type="protein sequence ID" value="CAL1609810.1"/>
    <property type="molecule type" value="Genomic_DNA"/>
</dbReference>
<evidence type="ECO:0000313" key="2">
    <source>
        <dbReference type="Proteomes" id="UP001497482"/>
    </source>
</evidence>
<name>A0AAV2M8Z5_KNICA</name>
<organism evidence="1 2">
    <name type="scientific">Knipowitschia caucasica</name>
    <name type="common">Caucasian dwarf goby</name>
    <name type="synonym">Pomatoschistus caucasicus</name>
    <dbReference type="NCBI Taxonomy" id="637954"/>
    <lineage>
        <taxon>Eukaryota</taxon>
        <taxon>Metazoa</taxon>
        <taxon>Chordata</taxon>
        <taxon>Craniata</taxon>
        <taxon>Vertebrata</taxon>
        <taxon>Euteleostomi</taxon>
        <taxon>Actinopterygii</taxon>
        <taxon>Neopterygii</taxon>
        <taxon>Teleostei</taxon>
        <taxon>Neoteleostei</taxon>
        <taxon>Acanthomorphata</taxon>
        <taxon>Gobiaria</taxon>
        <taxon>Gobiiformes</taxon>
        <taxon>Gobioidei</taxon>
        <taxon>Gobiidae</taxon>
        <taxon>Gobiinae</taxon>
        <taxon>Knipowitschia</taxon>
    </lineage>
</organism>
<keyword evidence="2" id="KW-1185">Reference proteome</keyword>
<evidence type="ECO:0000313" key="1">
    <source>
        <dbReference type="EMBL" id="CAL1609810.1"/>
    </source>
</evidence>
<protein>
    <submittedName>
        <fullName evidence="1">Uncharacterized protein</fullName>
    </submittedName>
</protein>
<sequence length="115" mass="12974">MQQNMWCLGPDEQVLQALVRALVVRRRGRWEQRRPGVTVVSVRVRIQTVNLIQDCGAFSQVPAHKVKCMNGESTQVHTGKHRLQPIVSLLAPRCQPKILNTSTFGSAMMHSKMKS</sequence>
<reference evidence="1 2" key="1">
    <citation type="submission" date="2024-04" db="EMBL/GenBank/DDBJ databases">
        <authorList>
            <person name="Waldvogel A.-M."/>
            <person name="Schoenle A."/>
        </authorList>
    </citation>
    <scope>NUCLEOTIDE SEQUENCE [LARGE SCALE GENOMIC DNA]</scope>
</reference>
<dbReference type="AlphaFoldDB" id="A0AAV2M8Z5"/>